<feature type="repeat" description="TPR" evidence="3">
    <location>
        <begin position="424"/>
        <end position="457"/>
    </location>
</feature>
<dbReference type="AlphaFoldDB" id="A0A1I6U1A2"/>
<feature type="chain" id="PRO_5010213387" evidence="4">
    <location>
        <begin position="21"/>
        <end position="1006"/>
    </location>
</feature>
<organism evidence="5 6">
    <name type="scientific">Zhouia amylolytica</name>
    <dbReference type="NCBI Taxonomy" id="376730"/>
    <lineage>
        <taxon>Bacteria</taxon>
        <taxon>Pseudomonadati</taxon>
        <taxon>Bacteroidota</taxon>
        <taxon>Flavobacteriia</taxon>
        <taxon>Flavobacteriales</taxon>
        <taxon>Flavobacteriaceae</taxon>
        <taxon>Zhouia</taxon>
    </lineage>
</organism>
<dbReference type="PROSITE" id="PS50005">
    <property type="entry name" value="TPR"/>
    <property type="match status" value="6"/>
</dbReference>
<keyword evidence="1" id="KW-0677">Repeat</keyword>
<name>A0A1I6U1A2_9FLAO</name>
<dbReference type="Pfam" id="PF13174">
    <property type="entry name" value="TPR_6"/>
    <property type="match status" value="2"/>
</dbReference>
<dbReference type="Pfam" id="PF13432">
    <property type="entry name" value="TPR_16"/>
    <property type="match status" value="1"/>
</dbReference>
<evidence type="ECO:0000256" key="3">
    <source>
        <dbReference type="PROSITE-ProRule" id="PRU00339"/>
    </source>
</evidence>
<evidence type="ECO:0000256" key="2">
    <source>
        <dbReference type="ARBA" id="ARBA00022803"/>
    </source>
</evidence>
<dbReference type="InterPro" id="IPR011990">
    <property type="entry name" value="TPR-like_helical_dom_sf"/>
</dbReference>
<evidence type="ECO:0000256" key="1">
    <source>
        <dbReference type="ARBA" id="ARBA00022737"/>
    </source>
</evidence>
<accession>A0A1I6U1A2</accession>
<dbReference type="EMBL" id="FPAG01000006">
    <property type="protein sequence ID" value="SFS95200.1"/>
    <property type="molecule type" value="Genomic_DNA"/>
</dbReference>
<keyword evidence="2 3" id="KW-0802">TPR repeat</keyword>
<feature type="repeat" description="TPR" evidence="3">
    <location>
        <begin position="313"/>
        <end position="346"/>
    </location>
</feature>
<dbReference type="InterPro" id="IPR013105">
    <property type="entry name" value="TPR_2"/>
</dbReference>
<dbReference type="InterPro" id="IPR019734">
    <property type="entry name" value="TPR_rpt"/>
</dbReference>
<gene>
    <name evidence="5" type="ORF">SAMN04487906_2295</name>
</gene>
<dbReference type="PANTHER" id="PTHR12558">
    <property type="entry name" value="CELL DIVISION CYCLE 16,23,27"/>
    <property type="match status" value="1"/>
</dbReference>
<feature type="repeat" description="TPR" evidence="3">
    <location>
        <begin position="538"/>
        <end position="571"/>
    </location>
</feature>
<feature type="repeat" description="TPR" evidence="3">
    <location>
        <begin position="278"/>
        <end position="311"/>
    </location>
</feature>
<dbReference type="Pfam" id="PF07719">
    <property type="entry name" value="TPR_2"/>
    <property type="match status" value="1"/>
</dbReference>
<dbReference type="Pfam" id="PF12895">
    <property type="entry name" value="ANAPC3"/>
    <property type="match status" value="1"/>
</dbReference>
<protein>
    <submittedName>
        <fullName evidence="5">Tetratricopeptide repeat-containing protein</fullName>
    </submittedName>
</protein>
<dbReference type="SMART" id="SM00028">
    <property type="entry name" value="TPR"/>
    <property type="match status" value="14"/>
</dbReference>
<dbReference type="Gene3D" id="1.25.40.10">
    <property type="entry name" value="Tetratricopeptide repeat domain"/>
    <property type="match status" value="6"/>
</dbReference>
<feature type="repeat" description="TPR" evidence="3">
    <location>
        <begin position="500"/>
        <end position="533"/>
    </location>
</feature>
<keyword evidence="4" id="KW-0732">Signal</keyword>
<feature type="signal peptide" evidence="4">
    <location>
        <begin position="1"/>
        <end position="20"/>
    </location>
</feature>
<sequence length="1006" mass="115756">MKIRKLAYLSIITISLSGFAQESAIYTNPSKNYLKALELYNERQYQASQRIFSEVQEKTTDIETKANCSYYIANAAIRLNQLGAERLMENFVDTYPTSTKRNSAFIDVANYYFDQGKYANALKWFDKAEDQSMSYSERETFNFKKGYSLFKARKYKDAKSYLNQVITSEEYGSQAKYYIGYIAYESDNYGEADSYFSQVSGNDNLNDKLSYYQADMNFKKGDFKKAIALAQEQLPKADPKEKSELNKIIGESYFNLQQYNEAIPYLKEYKGKSGKWNNVDFYQLGYAYYKQNDFENAIGQFNKIIDGNDPVAQNAYYHLAECYIKTDKKQQALNAFKNASQMNFEAQIQKDAALNYAKLSYEIGNPYENVPQVLTNFINNYPDSPNKQEIQELLVDSYITSKNYDAALELLEKNRNFSSKTTYQKVAFYRGLELLNDGNYQEAIDYFDKSLKEAQDQSFTARATFWNAEADYILNKYSEAVVGFKQFEQNSASTSTPEYKHLFYNLGYAYFKQKNYDQAIAYFKKYTTKEKQDLQRLNDAYLRLGDSHFVTSKYWPAMEFYNQAITLNEADTDYAHFQKAISYGFVDRTSQKIDELEKFVSNYPKSTLRDDAYYELGNTYVNNNQTSKGIAAYNKLAEEYRMSSYVPKAILKEGLVYYNGGQNSDALIKFKQVVKNYPDTQEAVQAVSTAKMIYVDEGRVNEYANWVKQLDFVEISDSEIENAAYESAERKFVQGETKASIKGFEDYLKQFPNGGHALNANFYLAQSYFNTGEPEKSIPHYKNVIKDRNEFTEQALARLSQIYIDNEQKEAAIPVLKQLETQADYPQNITFAQSNLMKINYDLGNYSETLTYAKKVLSNPKIDNRIKSDAQIMIARSAIKTNNEDLAKTAYQEVQKIATGALAAEALYYDAYFKNKDGLYEASNTAVQKLAKDYAGYKEFGAKGLIIMAKNFHALDDAFQATYILENVITNFATYSEIVEEAETELQKIKTQESLRNSSVSPNDQD</sequence>
<proteinExistence type="predicted"/>
<dbReference type="PANTHER" id="PTHR12558:SF13">
    <property type="entry name" value="CELL DIVISION CYCLE PROTEIN 27 HOMOLOG"/>
    <property type="match status" value="1"/>
</dbReference>
<evidence type="ECO:0000313" key="5">
    <source>
        <dbReference type="EMBL" id="SFS95200.1"/>
    </source>
</evidence>
<feature type="repeat" description="TPR" evidence="3">
    <location>
        <begin position="647"/>
        <end position="680"/>
    </location>
</feature>
<dbReference type="OrthoDB" id="9814448at2"/>
<evidence type="ECO:0000313" key="6">
    <source>
        <dbReference type="Proteomes" id="UP000183209"/>
    </source>
</evidence>
<dbReference type="SUPFAM" id="SSF81901">
    <property type="entry name" value="HCP-like"/>
    <property type="match status" value="1"/>
</dbReference>
<dbReference type="RefSeq" id="WP_074978917.1">
    <property type="nucleotide sequence ID" value="NZ_FPAG01000006.1"/>
</dbReference>
<evidence type="ECO:0000256" key="4">
    <source>
        <dbReference type="SAM" id="SignalP"/>
    </source>
</evidence>
<dbReference type="Proteomes" id="UP000183209">
    <property type="component" value="Unassembled WGS sequence"/>
</dbReference>
<dbReference type="SUPFAM" id="SSF48452">
    <property type="entry name" value="TPR-like"/>
    <property type="match status" value="3"/>
</dbReference>
<reference evidence="5 6" key="1">
    <citation type="submission" date="2016-10" db="EMBL/GenBank/DDBJ databases">
        <authorList>
            <person name="de Groot N.N."/>
        </authorList>
    </citation>
    <scope>NUCLEOTIDE SEQUENCE [LARGE SCALE GENOMIC DNA]</scope>
    <source>
        <strain evidence="5 6">CGMCC 1.6114</strain>
    </source>
</reference>